<dbReference type="SMART" id="SM00345">
    <property type="entry name" value="HTH_GNTR"/>
    <property type="match status" value="1"/>
</dbReference>
<name>A0A8J7KJR3_9ACTN</name>
<dbReference type="RefSeq" id="WP_307788940.1">
    <property type="nucleotide sequence ID" value="NZ_JADOUF010000001.1"/>
</dbReference>
<protein>
    <submittedName>
        <fullName evidence="5">GntR family transcriptional regulator</fullName>
    </submittedName>
</protein>
<keyword evidence="1" id="KW-0805">Transcription regulation</keyword>
<dbReference type="InterPro" id="IPR036390">
    <property type="entry name" value="WH_DNA-bd_sf"/>
</dbReference>
<dbReference type="SMART" id="SM00866">
    <property type="entry name" value="UTRA"/>
    <property type="match status" value="1"/>
</dbReference>
<dbReference type="Gene3D" id="1.10.10.10">
    <property type="entry name" value="Winged helix-like DNA-binding domain superfamily/Winged helix DNA-binding domain"/>
    <property type="match status" value="1"/>
</dbReference>
<dbReference type="InterPro" id="IPR000524">
    <property type="entry name" value="Tscrpt_reg_HTH_GntR"/>
</dbReference>
<dbReference type="GO" id="GO:0045892">
    <property type="term" value="P:negative regulation of DNA-templated transcription"/>
    <property type="evidence" value="ECO:0007669"/>
    <property type="project" value="TreeGrafter"/>
</dbReference>
<evidence type="ECO:0000256" key="1">
    <source>
        <dbReference type="ARBA" id="ARBA00023015"/>
    </source>
</evidence>
<evidence type="ECO:0000313" key="5">
    <source>
        <dbReference type="EMBL" id="MBG6140700.1"/>
    </source>
</evidence>
<dbReference type="SUPFAM" id="SSF64288">
    <property type="entry name" value="Chorismate lyase-like"/>
    <property type="match status" value="1"/>
</dbReference>
<dbReference type="AlphaFoldDB" id="A0A8J7KJR3"/>
<dbReference type="PANTHER" id="PTHR44846">
    <property type="entry name" value="MANNOSYL-D-GLYCERATE TRANSPORT/METABOLISM SYSTEM REPRESSOR MNGR-RELATED"/>
    <property type="match status" value="1"/>
</dbReference>
<evidence type="ECO:0000256" key="3">
    <source>
        <dbReference type="ARBA" id="ARBA00023163"/>
    </source>
</evidence>
<evidence type="ECO:0000259" key="4">
    <source>
        <dbReference type="PROSITE" id="PS50949"/>
    </source>
</evidence>
<keyword evidence="6" id="KW-1185">Reference proteome</keyword>
<gene>
    <name evidence="5" type="ORF">IW245_006894</name>
</gene>
<dbReference type="PROSITE" id="PS50949">
    <property type="entry name" value="HTH_GNTR"/>
    <property type="match status" value="1"/>
</dbReference>
<dbReference type="InterPro" id="IPR028978">
    <property type="entry name" value="Chorismate_lyase_/UTRA_dom_sf"/>
</dbReference>
<dbReference type="InterPro" id="IPR036388">
    <property type="entry name" value="WH-like_DNA-bd_sf"/>
</dbReference>
<dbReference type="Gene3D" id="3.40.1410.10">
    <property type="entry name" value="Chorismate lyase-like"/>
    <property type="match status" value="1"/>
</dbReference>
<organism evidence="5 6">
    <name type="scientific">Longispora fulva</name>
    <dbReference type="NCBI Taxonomy" id="619741"/>
    <lineage>
        <taxon>Bacteria</taxon>
        <taxon>Bacillati</taxon>
        <taxon>Actinomycetota</taxon>
        <taxon>Actinomycetes</taxon>
        <taxon>Micromonosporales</taxon>
        <taxon>Micromonosporaceae</taxon>
        <taxon>Longispora</taxon>
    </lineage>
</organism>
<comment type="caution">
    <text evidence="5">The sequence shown here is derived from an EMBL/GenBank/DDBJ whole genome shotgun (WGS) entry which is preliminary data.</text>
</comment>
<dbReference type="GO" id="GO:0003677">
    <property type="term" value="F:DNA binding"/>
    <property type="evidence" value="ECO:0007669"/>
    <property type="project" value="UniProtKB-KW"/>
</dbReference>
<sequence>MTSLYRKIAAELRDQISRGALRPGDKLPTEPQLVDSYSVSRNTVRLAVALLVNEGLIVIVPGRNGGMVVRDRVTLTYHASRVEQVDGLVAETDAYMTEVQQQGREPTQTFHLTIEALPAELAERLDVADASSAVVRCCLRFVNGEPTSTQDTYYPKWLADEVPELMSPSDIPQGTTRLLAEKGYPQPAYRDELLTRMPTPDEVRRLELPAGTPIMEYHRTGYLPDGRPIRVTRIVFRGDANRVVYTLGDPTVFMNRESAE</sequence>
<dbReference type="PANTHER" id="PTHR44846:SF17">
    <property type="entry name" value="GNTR-FAMILY TRANSCRIPTIONAL REGULATOR"/>
    <property type="match status" value="1"/>
</dbReference>
<dbReference type="Pfam" id="PF00392">
    <property type="entry name" value="GntR"/>
    <property type="match status" value="1"/>
</dbReference>
<dbReference type="PRINTS" id="PR00035">
    <property type="entry name" value="HTHGNTR"/>
</dbReference>
<reference evidence="5" key="1">
    <citation type="submission" date="2020-11" db="EMBL/GenBank/DDBJ databases">
        <title>Sequencing the genomes of 1000 actinobacteria strains.</title>
        <authorList>
            <person name="Klenk H.-P."/>
        </authorList>
    </citation>
    <scope>NUCLEOTIDE SEQUENCE</scope>
    <source>
        <strain evidence="5">DSM 45356</strain>
    </source>
</reference>
<keyword evidence="3" id="KW-0804">Transcription</keyword>
<proteinExistence type="predicted"/>
<dbReference type="CDD" id="cd07377">
    <property type="entry name" value="WHTH_GntR"/>
    <property type="match status" value="1"/>
</dbReference>
<evidence type="ECO:0000313" key="6">
    <source>
        <dbReference type="Proteomes" id="UP000622552"/>
    </source>
</evidence>
<dbReference type="EMBL" id="JADOUF010000001">
    <property type="protein sequence ID" value="MBG6140700.1"/>
    <property type="molecule type" value="Genomic_DNA"/>
</dbReference>
<dbReference type="Pfam" id="PF07702">
    <property type="entry name" value="UTRA"/>
    <property type="match status" value="1"/>
</dbReference>
<feature type="domain" description="HTH gntR-type" evidence="4">
    <location>
        <begin position="2"/>
        <end position="72"/>
    </location>
</feature>
<dbReference type="InterPro" id="IPR011663">
    <property type="entry name" value="UTRA"/>
</dbReference>
<dbReference type="Proteomes" id="UP000622552">
    <property type="component" value="Unassembled WGS sequence"/>
</dbReference>
<dbReference type="GO" id="GO:0003700">
    <property type="term" value="F:DNA-binding transcription factor activity"/>
    <property type="evidence" value="ECO:0007669"/>
    <property type="project" value="InterPro"/>
</dbReference>
<keyword evidence="2" id="KW-0238">DNA-binding</keyword>
<dbReference type="InterPro" id="IPR050679">
    <property type="entry name" value="Bact_HTH_transcr_reg"/>
</dbReference>
<dbReference type="SUPFAM" id="SSF46785">
    <property type="entry name" value="Winged helix' DNA-binding domain"/>
    <property type="match status" value="1"/>
</dbReference>
<evidence type="ECO:0000256" key="2">
    <source>
        <dbReference type="ARBA" id="ARBA00023125"/>
    </source>
</evidence>
<accession>A0A8J7KJR3</accession>